<keyword evidence="3" id="KW-0732">Signal</keyword>
<feature type="compositionally biased region" description="Basic and acidic residues" evidence="1">
    <location>
        <begin position="23"/>
        <end position="42"/>
    </location>
</feature>
<feature type="signal peptide" evidence="3">
    <location>
        <begin position="1"/>
        <end position="19"/>
    </location>
</feature>
<keyword evidence="2" id="KW-0472">Membrane</keyword>
<proteinExistence type="predicted"/>
<feature type="transmembrane region" description="Helical" evidence="2">
    <location>
        <begin position="238"/>
        <end position="257"/>
    </location>
</feature>
<sequence length="279" mass="29452">MQSFAAILYLFLSCSVSIAGREEKRQPKGHDGLHESGEHESGKPVQTTPPAMNPPSPSANMTTTTALAITTQTATATTTETQTQTLSPQPSSTGISFKFNTLPNTTVCGSQLLSWIFTSMQVVDITLTISASTGNTTTSQAAQPSLGGSTLTTTIFSTADAYRWSPVNVSVGWYVATAFDTAGTLNISDVSSPFHVDQSEDTSCLSSTVVNASATAHPMSPSATSQSHNRNVIPAGDIAGIAIGATAGILLMIYALAYSPWRVRQKNPETKQRTPRLLY</sequence>
<feature type="chain" id="PRO_5034998249" evidence="3">
    <location>
        <begin position="20"/>
        <end position="279"/>
    </location>
</feature>
<name>A0A8H4VPA5_9AGAR</name>
<keyword evidence="2" id="KW-1133">Transmembrane helix</keyword>
<organism evidence="4 5">
    <name type="scientific">Agrocybe pediades</name>
    <dbReference type="NCBI Taxonomy" id="84607"/>
    <lineage>
        <taxon>Eukaryota</taxon>
        <taxon>Fungi</taxon>
        <taxon>Dikarya</taxon>
        <taxon>Basidiomycota</taxon>
        <taxon>Agaricomycotina</taxon>
        <taxon>Agaricomycetes</taxon>
        <taxon>Agaricomycetidae</taxon>
        <taxon>Agaricales</taxon>
        <taxon>Agaricineae</taxon>
        <taxon>Strophariaceae</taxon>
        <taxon>Agrocybe</taxon>
    </lineage>
</organism>
<evidence type="ECO:0000313" key="4">
    <source>
        <dbReference type="EMBL" id="KAF4615390.1"/>
    </source>
</evidence>
<dbReference type="Proteomes" id="UP000521872">
    <property type="component" value="Unassembled WGS sequence"/>
</dbReference>
<feature type="region of interest" description="Disordered" evidence="1">
    <location>
        <begin position="23"/>
        <end position="61"/>
    </location>
</feature>
<evidence type="ECO:0000313" key="5">
    <source>
        <dbReference type="Proteomes" id="UP000521872"/>
    </source>
</evidence>
<dbReference type="EMBL" id="JAACJL010000044">
    <property type="protein sequence ID" value="KAF4615390.1"/>
    <property type="molecule type" value="Genomic_DNA"/>
</dbReference>
<comment type="caution">
    <text evidence="4">The sequence shown here is derived from an EMBL/GenBank/DDBJ whole genome shotgun (WGS) entry which is preliminary data.</text>
</comment>
<accession>A0A8H4VPA5</accession>
<evidence type="ECO:0000256" key="1">
    <source>
        <dbReference type="SAM" id="MobiDB-lite"/>
    </source>
</evidence>
<evidence type="ECO:0000256" key="2">
    <source>
        <dbReference type="SAM" id="Phobius"/>
    </source>
</evidence>
<dbReference type="AlphaFoldDB" id="A0A8H4VPA5"/>
<gene>
    <name evidence="4" type="ORF">D9613_002946</name>
</gene>
<keyword evidence="5" id="KW-1185">Reference proteome</keyword>
<protein>
    <submittedName>
        <fullName evidence="4">Uncharacterized protein</fullName>
    </submittedName>
</protein>
<evidence type="ECO:0000256" key="3">
    <source>
        <dbReference type="SAM" id="SignalP"/>
    </source>
</evidence>
<reference evidence="4 5" key="1">
    <citation type="submission" date="2019-12" db="EMBL/GenBank/DDBJ databases">
        <authorList>
            <person name="Floudas D."/>
            <person name="Bentzer J."/>
            <person name="Ahren D."/>
            <person name="Johansson T."/>
            <person name="Persson P."/>
            <person name="Tunlid A."/>
        </authorList>
    </citation>
    <scope>NUCLEOTIDE SEQUENCE [LARGE SCALE GENOMIC DNA]</scope>
    <source>
        <strain evidence="4 5">CBS 102.39</strain>
    </source>
</reference>
<keyword evidence="2" id="KW-0812">Transmembrane</keyword>